<evidence type="ECO:0008006" key="3">
    <source>
        <dbReference type="Google" id="ProtNLM"/>
    </source>
</evidence>
<dbReference type="RefSeq" id="WP_077857077.1">
    <property type="nucleotide sequence ID" value="NZ_JABTDW010000001.1"/>
</dbReference>
<dbReference type="EMBL" id="JABTDW010000001">
    <property type="protein sequence ID" value="NSB15821.1"/>
    <property type="molecule type" value="Genomic_DNA"/>
</dbReference>
<dbReference type="AlphaFoldDB" id="A0AAE5H7C9"/>
<proteinExistence type="predicted"/>
<organism evidence="1 2">
    <name type="scientific">Clostridium beijerinckii</name>
    <name type="common">Clostridium MP</name>
    <dbReference type="NCBI Taxonomy" id="1520"/>
    <lineage>
        <taxon>Bacteria</taxon>
        <taxon>Bacillati</taxon>
        <taxon>Bacillota</taxon>
        <taxon>Clostridia</taxon>
        <taxon>Eubacteriales</taxon>
        <taxon>Clostridiaceae</taxon>
        <taxon>Clostridium</taxon>
    </lineage>
</organism>
<evidence type="ECO:0000313" key="2">
    <source>
        <dbReference type="Proteomes" id="UP000822184"/>
    </source>
</evidence>
<reference evidence="1" key="1">
    <citation type="submission" date="2020-06" db="EMBL/GenBank/DDBJ databases">
        <title>Genomic insights into acetone-butanol-ethanol (ABE) fermentation by sequencing solventogenic clostridia strains.</title>
        <authorList>
            <person name="Brown S."/>
        </authorList>
    </citation>
    <scope>NUCLEOTIDE SEQUENCE</scope>
    <source>
        <strain evidence="1">DJ123</strain>
    </source>
</reference>
<dbReference type="Proteomes" id="UP000822184">
    <property type="component" value="Unassembled WGS sequence"/>
</dbReference>
<comment type="caution">
    <text evidence="1">The sequence shown here is derived from an EMBL/GenBank/DDBJ whole genome shotgun (WGS) entry which is preliminary data.</text>
</comment>
<dbReference type="InterPro" id="IPR018755">
    <property type="entry name" value="Phage_Mu_Gp48"/>
</dbReference>
<name>A0AAE5H7C9_CLOBE</name>
<dbReference type="Pfam" id="PF10076">
    <property type="entry name" value="Phage_Mu_Gp48"/>
    <property type="match status" value="1"/>
</dbReference>
<sequence>MQYGIAQYGLTQYAENTPTKDDLEKYFVDLTKYVPIFIWENNDIMQAIYKSQGDELGGLLYCLEDLQKQFYIDTATWGLDLWEEEYGITTNLNYSYEQRREVVKAKKRGQGTCTIALIKSVAEAFSGGEVNVIENTGPYTFTVQFIGVKGIPKNMQGLKNALDNIKPAHLVYDFKYTYTSWDYLDSKNLSYNNAESIKWDDLEIYD</sequence>
<protein>
    <recommendedName>
        <fullName evidence="3">Phage portal protein</fullName>
    </recommendedName>
</protein>
<accession>A0AAE5H7C9</accession>
<evidence type="ECO:0000313" key="1">
    <source>
        <dbReference type="EMBL" id="NSB15821.1"/>
    </source>
</evidence>
<gene>
    <name evidence="1" type="ORF">BCD95_004080</name>
</gene>